<feature type="chain" id="PRO_5002164833" description="chitinase" evidence="12">
    <location>
        <begin position="23"/>
        <end position="402"/>
    </location>
</feature>
<evidence type="ECO:0000256" key="1">
    <source>
        <dbReference type="ARBA" id="ARBA00000822"/>
    </source>
</evidence>
<dbReference type="PROSITE" id="PS51910">
    <property type="entry name" value="GH18_2"/>
    <property type="match status" value="1"/>
</dbReference>
<dbReference type="Pfam" id="PF00734">
    <property type="entry name" value="CBM_1"/>
    <property type="match status" value="1"/>
</dbReference>
<evidence type="ECO:0000256" key="6">
    <source>
        <dbReference type="ARBA" id="ARBA00023277"/>
    </source>
</evidence>
<evidence type="ECO:0000259" key="14">
    <source>
        <dbReference type="PROSITE" id="PS51910"/>
    </source>
</evidence>
<accession>A0A0C3H219</accession>
<dbReference type="SUPFAM" id="SSF51445">
    <property type="entry name" value="(Trans)glycosidases"/>
    <property type="match status" value="1"/>
</dbReference>
<dbReference type="InterPro" id="IPR001223">
    <property type="entry name" value="Glyco_hydro18_cat"/>
</dbReference>
<keyword evidence="3 12" id="KW-0732">Signal</keyword>
<dbReference type="OrthoDB" id="6020543at2759"/>
<comment type="similarity">
    <text evidence="10">Belongs to the glycosyl hydrolase 18 family.</text>
</comment>
<keyword evidence="6" id="KW-0119">Carbohydrate metabolism</keyword>
<dbReference type="PROSITE" id="PS00562">
    <property type="entry name" value="CBM1_1"/>
    <property type="match status" value="1"/>
</dbReference>
<keyword evidence="16" id="KW-1185">Reference proteome</keyword>
<protein>
    <recommendedName>
        <fullName evidence="2">chitinase</fullName>
        <ecNumber evidence="2">3.2.1.14</ecNumber>
    </recommendedName>
</protein>
<dbReference type="PANTHER" id="PTHR45708">
    <property type="entry name" value="ENDOCHITINASE"/>
    <property type="match status" value="1"/>
</dbReference>
<dbReference type="GO" id="GO:0005576">
    <property type="term" value="C:extracellular region"/>
    <property type="evidence" value="ECO:0007669"/>
    <property type="project" value="InterPro"/>
</dbReference>
<dbReference type="PROSITE" id="PS01095">
    <property type="entry name" value="GH18_1"/>
    <property type="match status" value="1"/>
</dbReference>
<evidence type="ECO:0000256" key="7">
    <source>
        <dbReference type="ARBA" id="ARBA00023295"/>
    </source>
</evidence>
<evidence type="ECO:0000313" key="16">
    <source>
        <dbReference type="Proteomes" id="UP000054321"/>
    </source>
</evidence>
<keyword evidence="4 9" id="KW-0378">Hydrolase</keyword>
<feature type="region of interest" description="Disordered" evidence="11">
    <location>
        <begin position="328"/>
        <end position="369"/>
    </location>
</feature>
<dbReference type="Gene3D" id="3.20.20.80">
    <property type="entry name" value="Glycosidases"/>
    <property type="match status" value="1"/>
</dbReference>
<dbReference type="GO" id="GO:0008843">
    <property type="term" value="F:endochitinase activity"/>
    <property type="evidence" value="ECO:0007669"/>
    <property type="project" value="UniProtKB-EC"/>
</dbReference>
<keyword evidence="7 9" id="KW-0326">Glycosidase</keyword>
<keyword evidence="5" id="KW-0146">Chitin degradation</keyword>
<dbReference type="InParanoid" id="A0A0C3H219"/>
<evidence type="ECO:0000313" key="15">
    <source>
        <dbReference type="EMBL" id="KIM96566.1"/>
    </source>
</evidence>
<evidence type="ECO:0000256" key="11">
    <source>
        <dbReference type="SAM" id="MobiDB-lite"/>
    </source>
</evidence>
<feature type="domain" description="CBM1" evidence="13">
    <location>
        <begin position="366"/>
        <end position="402"/>
    </location>
</feature>
<dbReference type="STRING" id="913774.A0A0C3H219"/>
<dbReference type="GO" id="GO:0000272">
    <property type="term" value="P:polysaccharide catabolic process"/>
    <property type="evidence" value="ECO:0007669"/>
    <property type="project" value="UniProtKB-KW"/>
</dbReference>
<dbReference type="EMBL" id="KN832884">
    <property type="protein sequence ID" value="KIM96566.1"/>
    <property type="molecule type" value="Genomic_DNA"/>
</dbReference>
<dbReference type="SUPFAM" id="SSF57180">
    <property type="entry name" value="Cellulose-binding domain"/>
    <property type="match status" value="1"/>
</dbReference>
<feature type="signal peptide" evidence="12">
    <location>
        <begin position="1"/>
        <end position="22"/>
    </location>
</feature>
<dbReference type="HOGENOM" id="CLU_007818_1_1_1"/>
<feature type="domain" description="GH18" evidence="14">
    <location>
        <begin position="30"/>
        <end position="323"/>
    </location>
</feature>
<dbReference type="InterPro" id="IPR017853">
    <property type="entry name" value="GH"/>
</dbReference>
<dbReference type="FunCoup" id="A0A0C3H219">
    <property type="interactions" value="185"/>
</dbReference>
<evidence type="ECO:0000256" key="12">
    <source>
        <dbReference type="SAM" id="SignalP"/>
    </source>
</evidence>
<dbReference type="PANTHER" id="PTHR45708:SF49">
    <property type="entry name" value="ENDOCHITINASE"/>
    <property type="match status" value="1"/>
</dbReference>
<dbReference type="Proteomes" id="UP000054321">
    <property type="component" value="Unassembled WGS sequence"/>
</dbReference>
<evidence type="ECO:0000256" key="4">
    <source>
        <dbReference type="ARBA" id="ARBA00022801"/>
    </source>
</evidence>
<dbReference type="GO" id="GO:0006032">
    <property type="term" value="P:chitin catabolic process"/>
    <property type="evidence" value="ECO:0007669"/>
    <property type="project" value="UniProtKB-KW"/>
</dbReference>
<evidence type="ECO:0000256" key="8">
    <source>
        <dbReference type="ARBA" id="ARBA00023326"/>
    </source>
</evidence>
<dbReference type="InterPro" id="IPR001579">
    <property type="entry name" value="Glyco_hydro_18_chit_AS"/>
</dbReference>
<comment type="catalytic activity">
    <reaction evidence="1">
        <text>Random endo-hydrolysis of N-acetyl-beta-D-glucosaminide (1-&gt;4)-beta-linkages in chitin and chitodextrins.</text>
        <dbReference type="EC" id="3.2.1.14"/>
    </reaction>
</comment>
<evidence type="ECO:0000256" key="10">
    <source>
        <dbReference type="RuleBase" id="RU004453"/>
    </source>
</evidence>
<dbReference type="PROSITE" id="PS51164">
    <property type="entry name" value="CBM1_2"/>
    <property type="match status" value="1"/>
</dbReference>
<dbReference type="InterPro" id="IPR035971">
    <property type="entry name" value="CBD_sf"/>
</dbReference>
<dbReference type="AlphaFoldDB" id="A0A0C3H219"/>
<reference evidence="16" key="2">
    <citation type="submission" date="2015-01" db="EMBL/GenBank/DDBJ databases">
        <title>Evolutionary Origins and Diversification of the Mycorrhizal Mutualists.</title>
        <authorList>
            <consortium name="DOE Joint Genome Institute"/>
            <consortium name="Mycorrhizal Genomics Consortium"/>
            <person name="Kohler A."/>
            <person name="Kuo A."/>
            <person name="Nagy L.G."/>
            <person name="Floudas D."/>
            <person name="Copeland A."/>
            <person name="Barry K.W."/>
            <person name="Cichocki N."/>
            <person name="Veneault-Fourrey C."/>
            <person name="LaButti K."/>
            <person name="Lindquist E.A."/>
            <person name="Lipzen A."/>
            <person name="Lundell T."/>
            <person name="Morin E."/>
            <person name="Murat C."/>
            <person name="Riley R."/>
            <person name="Ohm R."/>
            <person name="Sun H."/>
            <person name="Tunlid A."/>
            <person name="Henrissat B."/>
            <person name="Grigoriev I.V."/>
            <person name="Hibbett D.S."/>
            <person name="Martin F."/>
        </authorList>
    </citation>
    <scope>NUCLEOTIDE SEQUENCE [LARGE SCALE GENOMIC DNA]</scope>
    <source>
        <strain evidence="16">Zn</strain>
    </source>
</reference>
<evidence type="ECO:0000256" key="9">
    <source>
        <dbReference type="RuleBase" id="RU000489"/>
    </source>
</evidence>
<evidence type="ECO:0000259" key="13">
    <source>
        <dbReference type="PROSITE" id="PS51164"/>
    </source>
</evidence>
<evidence type="ECO:0000256" key="5">
    <source>
        <dbReference type="ARBA" id="ARBA00023024"/>
    </source>
</evidence>
<organism evidence="15 16">
    <name type="scientific">Oidiodendron maius (strain Zn)</name>
    <dbReference type="NCBI Taxonomy" id="913774"/>
    <lineage>
        <taxon>Eukaryota</taxon>
        <taxon>Fungi</taxon>
        <taxon>Dikarya</taxon>
        <taxon>Ascomycota</taxon>
        <taxon>Pezizomycotina</taxon>
        <taxon>Leotiomycetes</taxon>
        <taxon>Leotiomycetes incertae sedis</taxon>
        <taxon>Myxotrichaceae</taxon>
        <taxon>Oidiodendron</taxon>
    </lineage>
</organism>
<dbReference type="SMART" id="SM00236">
    <property type="entry name" value="fCBD"/>
    <property type="match status" value="1"/>
</dbReference>
<reference evidence="15 16" key="1">
    <citation type="submission" date="2014-04" db="EMBL/GenBank/DDBJ databases">
        <authorList>
            <consortium name="DOE Joint Genome Institute"/>
            <person name="Kuo A."/>
            <person name="Martino E."/>
            <person name="Perotto S."/>
            <person name="Kohler A."/>
            <person name="Nagy L.G."/>
            <person name="Floudas D."/>
            <person name="Copeland A."/>
            <person name="Barry K.W."/>
            <person name="Cichocki N."/>
            <person name="Veneault-Fourrey C."/>
            <person name="LaButti K."/>
            <person name="Lindquist E.A."/>
            <person name="Lipzen A."/>
            <person name="Lundell T."/>
            <person name="Morin E."/>
            <person name="Murat C."/>
            <person name="Sun H."/>
            <person name="Tunlid A."/>
            <person name="Henrissat B."/>
            <person name="Grigoriev I.V."/>
            <person name="Hibbett D.S."/>
            <person name="Martin F."/>
            <person name="Nordberg H.P."/>
            <person name="Cantor M.N."/>
            <person name="Hua S.X."/>
        </authorList>
    </citation>
    <scope>NUCLEOTIDE SEQUENCE [LARGE SCALE GENOMIC DNA]</scope>
    <source>
        <strain evidence="15 16">Zn</strain>
    </source>
</reference>
<gene>
    <name evidence="15" type="ORF">OIDMADRAFT_170294</name>
</gene>
<dbReference type="Pfam" id="PF00704">
    <property type="entry name" value="Glyco_hydro_18"/>
    <property type="match status" value="1"/>
</dbReference>
<proteinExistence type="inferred from homology"/>
<evidence type="ECO:0000256" key="2">
    <source>
        <dbReference type="ARBA" id="ARBA00012729"/>
    </source>
</evidence>
<sequence length="402" mass="42369">MPSTLLWASIAGLMALLPAARAGFNPNSDENLSVYWGQNSYGQLGWPNGQQRLSYYCETSPSINIIPLAFLNGIETPILNLANAINNCTAIAGTQLFSCPQVEADIQECQSKGVTILMSLGGSTYTEGGFSSSSAAVAAAQNVWAMFGPVQSGSSAPRPFGTAVVNGFDFDFESSVQNMEPFAAELRTLMDAAGGTYYLSAAPQCPYPDQSDESFIDGEVDFDWVQVQFYNNFCGVDNFNNPNAWDFSTWDTWANSVSLNRNAKVLLGIAANTGAANAGSYVDGSLLASAIASSKSYASFGGVMMWDMSQLYANSGFEAEVLSDMGAPASGSGSTSTSTSTTTTAPQTTLTTITTSASPTTTSTSGTVPQWGQCGGEGYTGSTQCQSPYTCVETSIWWSQCE</sequence>
<dbReference type="InterPro" id="IPR000254">
    <property type="entry name" value="CBD"/>
</dbReference>
<dbReference type="InterPro" id="IPR050542">
    <property type="entry name" value="Glycosyl_Hydrlase18_Chitinase"/>
</dbReference>
<dbReference type="GO" id="GO:0030248">
    <property type="term" value="F:cellulose binding"/>
    <property type="evidence" value="ECO:0007669"/>
    <property type="project" value="InterPro"/>
</dbReference>
<name>A0A0C3H219_OIDMZ</name>
<keyword evidence="8" id="KW-0624">Polysaccharide degradation</keyword>
<evidence type="ECO:0000256" key="3">
    <source>
        <dbReference type="ARBA" id="ARBA00022729"/>
    </source>
</evidence>
<dbReference type="EC" id="3.2.1.14" evidence="2"/>
<feature type="compositionally biased region" description="Low complexity" evidence="11">
    <location>
        <begin position="328"/>
        <end position="367"/>
    </location>
</feature>